<comment type="caution">
    <text evidence="2">The sequence shown here is derived from an EMBL/GenBank/DDBJ whole genome shotgun (WGS) entry which is preliminary data.</text>
</comment>
<dbReference type="PANTHER" id="PTHR42305:SF1">
    <property type="entry name" value="MEMBRANE PROTEIN RV1733C-RELATED"/>
    <property type="match status" value="1"/>
</dbReference>
<dbReference type="OrthoDB" id="5190576at2"/>
<keyword evidence="1" id="KW-0812">Transmembrane</keyword>
<dbReference type="InterPro" id="IPR039708">
    <property type="entry name" value="MT1774/Rv1733c-like"/>
</dbReference>
<protein>
    <submittedName>
        <fullName evidence="2">Uncharacterized protein</fullName>
    </submittedName>
</protein>
<keyword evidence="1" id="KW-0472">Membrane</keyword>
<gene>
    <name evidence="2" type="ORF">FRZ00_31430</name>
</gene>
<keyword evidence="1" id="KW-1133">Transmembrane helix</keyword>
<evidence type="ECO:0000256" key="1">
    <source>
        <dbReference type="SAM" id="Phobius"/>
    </source>
</evidence>
<dbReference type="RefSeq" id="WP_152265843.1">
    <property type="nucleotide sequence ID" value="NZ_VOKX01000118.1"/>
</dbReference>
<feature type="transmembrane region" description="Helical" evidence="1">
    <location>
        <begin position="138"/>
        <end position="159"/>
    </location>
</feature>
<sequence>MTTHHPRRRHDSVRRACDRCQSRLCACLLVLLVLALATVPFLAGEAAYAAESRVAARQSAARHRVTAHAVTDAQGVSAASGVRWAPVRWTDGRGGSHTGFTEVPGDIVKGGAVEVWVDGSGRLVKPPTTRQEALSTGWFTGVMAAVAVLLVHLGARTALIAAIDRRRYEQWAAEWRVVEPLWSKRLPT</sequence>
<proteinExistence type="predicted"/>
<evidence type="ECO:0000313" key="2">
    <source>
        <dbReference type="EMBL" id="KAB7833976.1"/>
    </source>
</evidence>
<dbReference type="AlphaFoldDB" id="A0A5N5VYT3"/>
<dbReference type="PANTHER" id="PTHR42305">
    <property type="entry name" value="MEMBRANE PROTEIN RV1733C-RELATED"/>
    <property type="match status" value="1"/>
</dbReference>
<keyword evidence="3" id="KW-1185">Reference proteome</keyword>
<organism evidence="2 3">
    <name type="scientific">Streptomyces mobaraensis</name>
    <name type="common">Streptoverticillium mobaraense</name>
    <dbReference type="NCBI Taxonomy" id="35621"/>
    <lineage>
        <taxon>Bacteria</taxon>
        <taxon>Bacillati</taxon>
        <taxon>Actinomycetota</taxon>
        <taxon>Actinomycetes</taxon>
        <taxon>Kitasatosporales</taxon>
        <taxon>Streptomycetaceae</taxon>
        <taxon>Streptomyces</taxon>
    </lineage>
</organism>
<dbReference type="EMBL" id="VOKX01000118">
    <property type="protein sequence ID" value="KAB7833976.1"/>
    <property type="molecule type" value="Genomic_DNA"/>
</dbReference>
<reference evidence="2 3" key="1">
    <citation type="journal article" date="2019" name="Microb. Cell Fact.">
        <title>Exploring novel herbicidin analogues by transcriptional regulator overexpression and MS/MS molecular networking.</title>
        <authorList>
            <person name="Shi Y."/>
            <person name="Gu R."/>
            <person name="Li Y."/>
            <person name="Wang X."/>
            <person name="Ren W."/>
            <person name="Li X."/>
            <person name="Wang L."/>
            <person name="Xie Y."/>
            <person name="Hong B."/>
        </authorList>
    </citation>
    <scope>NUCLEOTIDE SEQUENCE [LARGE SCALE GENOMIC DNA]</scope>
    <source>
        <strain evidence="2 3">US-43</strain>
    </source>
</reference>
<name>A0A5N5VYT3_STRMB</name>
<dbReference type="Proteomes" id="UP000327000">
    <property type="component" value="Unassembled WGS sequence"/>
</dbReference>
<accession>A0A5N5VYT3</accession>
<evidence type="ECO:0000313" key="3">
    <source>
        <dbReference type="Proteomes" id="UP000327000"/>
    </source>
</evidence>